<dbReference type="GO" id="GO:0046872">
    <property type="term" value="F:metal ion binding"/>
    <property type="evidence" value="ECO:0007669"/>
    <property type="project" value="UniProtKB-KW"/>
</dbReference>
<accession>A0A485M0N8</accession>
<evidence type="ECO:0000256" key="4">
    <source>
        <dbReference type="ARBA" id="ARBA00022833"/>
    </source>
</evidence>
<dbReference type="InterPro" id="IPR036866">
    <property type="entry name" value="RibonucZ/Hydroxyglut_hydro"/>
</dbReference>
<evidence type="ECO:0000256" key="1">
    <source>
        <dbReference type="ARBA" id="ARBA00001947"/>
    </source>
</evidence>
<evidence type="ECO:0000313" key="6">
    <source>
        <dbReference type="EMBL" id="VFU14526.1"/>
    </source>
</evidence>
<dbReference type="EMBL" id="CAADRM010000092">
    <property type="protein sequence ID" value="VFU14526.1"/>
    <property type="molecule type" value="Genomic_DNA"/>
</dbReference>
<dbReference type="InterPro" id="IPR001279">
    <property type="entry name" value="Metallo-B-lactamas"/>
</dbReference>
<dbReference type="Pfam" id="PF00753">
    <property type="entry name" value="Lactamase_B"/>
    <property type="match status" value="1"/>
</dbReference>
<keyword evidence="3 6" id="KW-0378">Hydrolase</keyword>
<dbReference type="Gene3D" id="3.60.15.10">
    <property type="entry name" value="Ribonuclease Z/Hydroxyacylglutathione hydrolase-like"/>
    <property type="match status" value="1"/>
</dbReference>
<feature type="domain" description="Metallo-beta-lactamase" evidence="5">
    <location>
        <begin position="12"/>
        <end position="191"/>
    </location>
</feature>
<dbReference type="SMART" id="SM00849">
    <property type="entry name" value="Lactamase_B"/>
    <property type="match status" value="1"/>
</dbReference>
<sequence>MIVHTVVVTEFMTNCYIVADENTKEAVVIDPGGDGRKILQQIENMGVNVKTVVGTHAHVDHIGALKDIKDALGVEIMLHQAELPVLKTASRMARLFGVSIDEPPEPDRFLAEGDEIACGNITLKAIETPGHSPGGISLLTSDGKTCFVGDALFAGSIGRTDLPGGDYHTLITSIKTKLIPLGDDVKVFTGHGPSTTMGVERRYNPFL</sequence>
<gene>
    <name evidence="6" type="primary">gloC</name>
    <name evidence="6" type="ORF">SCFA_30055</name>
</gene>
<dbReference type="SUPFAM" id="SSF56281">
    <property type="entry name" value="Metallo-hydrolase/oxidoreductase"/>
    <property type="match status" value="1"/>
</dbReference>
<proteinExistence type="predicted"/>
<organism evidence="6">
    <name type="scientific">anaerobic digester metagenome</name>
    <dbReference type="NCBI Taxonomy" id="1263854"/>
    <lineage>
        <taxon>unclassified sequences</taxon>
        <taxon>metagenomes</taxon>
        <taxon>ecological metagenomes</taxon>
    </lineage>
</organism>
<name>A0A485M0N8_9ZZZZ</name>
<dbReference type="PANTHER" id="PTHR46233:SF3">
    <property type="entry name" value="HYDROXYACYLGLUTATHIONE HYDROLASE GLOC"/>
    <property type="match status" value="1"/>
</dbReference>
<evidence type="ECO:0000256" key="2">
    <source>
        <dbReference type="ARBA" id="ARBA00022723"/>
    </source>
</evidence>
<evidence type="ECO:0000259" key="5">
    <source>
        <dbReference type="SMART" id="SM00849"/>
    </source>
</evidence>
<reference evidence="6" key="1">
    <citation type="submission" date="2019-03" db="EMBL/GenBank/DDBJ databases">
        <authorList>
            <person name="Hao L."/>
        </authorList>
    </citation>
    <scope>NUCLEOTIDE SEQUENCE</scope>
</reference>
<protein>
    <submittedName>
        <fullName evidence="6">Hydroxyacylglutathione hydrolase GloC</fullName>
        <ecNumber evidence="6">3.1.2.6</ecNumber>
    </submittedName>
</protein>
<dbReference type="GO" id="GO:0004416">
    <property type="term" value="F:hydroxyacylglutathione hydrolase activity"/>
    <property type="evidence" value="ECO:0007669"/>
    <property type="project" value="UniProtKB-EC"/>
</dbReference>
<dbReference type="EC" id="3.1.2.6" evidence="6"/>
<dbReference type="InterPro" id="IPR051453">
    <property type="entry name" value="MBL_Glyoxalase_II"/>
</dbReference>
<evidence type="ECO:0000256" key="3">
    <source>
        <dbReference type="ARBA" id="ARBA00022801"/>
    </source>
</evidence>
<comment type="cofactor">
    <cofactor evidence="1">
        <name>Zn(2+)</name>
        <dbReference type="ChEBI" id="CHEBI:29105"/>
    </cofactor>
</comment>
<keyword evidence="2" id="KW-0479">Metal-binding</keyword>
<dbReference type="AlphaFoldDB" id="A0A485M0N8"/>
<dbReference type="PANTHER" id="PTHR46233">
    <property type="entry name" value="HYDROXYACYLGLUTATHIONE HYDROLASE GLOC"/>
    <property type="match status" value="1"/>
</dbReference>
<keyword evidence="4" id="KW-0862">Zinc</keyword>